<evidence type="ECO:0000256" key="1">
    <source>
        <dbReference type="ARBA" id="ARBA00022490"/>
    </source>
</evidence>
<dbReference type="InterPro" id="IPR020579">
    <property type="entry name" value="Exonuc_VII_lsu_C"/>
</dbReference>
<dbReference type="RefSeq" id="WP_156329306.1">
    <property type="nucleotide sequence ID" value="NZ_CACRSW010000028.1"/>
</dbReference>
<evidence type="ECO:0000256" key="4">
    <source>
        <dbReference type="ARBA" id="ARBA00022839"/>
    </source>
</evidence>
<comment type="function">
    <text evidence="5">Bidirectionally degrades single-stranded DNA into large acid-insoluble oligonucleotides, which are then degraded further into small acid-soluble oligonucleotides.</text>
</comment>
<comment type="catalytic activity">
    <reaction evidence="5 6">
        <text>Exonucleolytic cleavage in either 5'- to 3'- or 3'- to 5'-direction to yield nucleoside 5'-phosphates.</text>
        <dbReference type="EC" id="3.1.11.6"/>
    </reaction>
</comment>
<evidence type="ECO:0000256" key="7">
    <source>
        <dbReference type="SAM" id="Coils"/>
    </source>
</evidence>
<evidence type="ECO:0000256" key="6">
    <source>
        <dbReference type="RuleBase" id="RU004355"/>
    </source>
</evidence>
<comment type="subunit">
    <text evidence="5">Heterooligomer composed of large and small subunits.</text>
</comment>
<feature type="domain" description="Exonuclease VII large subunit C-terminal" evidence="8">
    <location>
        <begin position="120"/>
        <end position="346"/>
    </location>
</feature>
<dbReference type="NCBIfam" id="TIGR00237">
    <property type="entry name" value="xseA"/>
    <property type="match status" value="1"/>
</dbReference>
<organism evidence="10">
    <name type="scientific">Anaerococcus vaginalis</name>
    <dbReference type="NCBI Taxonomy" id="33037"/>
    <lineage>
        <taxon>Bacteria</taxon>
        <taxon>Bacillati</taxon>
        <taxon>Bacillota</taxon>
        <taxon>Tissierellia</taxon>
        <taxon>Tissierellales</taxon>
        <taxon>Peptoniphilaceae</taxon>
        <taxon>Anaerococcus</taxon>
    </lineage>
</organism>
<dbReference type="EMBL" id="CACRSW010000028">
    <property type="protein sequence ID" value="VYT10855.1"/>
    <property type="molecule type" value="Genomic_DNA"/>
</dbReference>
<evidence type="ECO:0000256" key="2">
    <source>
        <dbReference type="ARBA" id="ARBA00022722"/>
    </source>
</evidence>
<feature type="coiled-coil region" evidence="7">
    <location>
        <begin position="320"/>
        <end position="347"/>
    </location>
</feature>
<dbReference type="HAMAP" id="MF_00378">
    <property type="entry name" value="Exonuc_7_L"/>
    <property type="match status" value="1"/>
</dbReference>
<keyword evidence="3 5" id="KW-0378">Hydrolase</keyword>
<dbReference type="GO" id="GO:0009318">
    <property type="term" value="C:exodeoxyribonuclease VII complex"/>
    <property type="evidence" value="ECO:0007669"/>
    <property type="project" value="UniProtKB-UniRule"/>
</dbReference>
<comment type="similarity">
    <text evidence="5 6">Belongs to the XseA family.</text>
</comment>
<feature type="domain" description="OB-fold nucleic acid binding" evidence="9">
    <location>
        <begin position="4"/>
        <end position="97"/>
    </location>
</feature>
<dbReference type="PANTHER" id="PTHR30008">
    <property type="entry name" value="EXODEOXYRIBONUCLEASE 7 LARGE SUBUNIT"/>
    <property type="match status" value="1"/>
</dbReference>
<dbReference type="GO" id="GO:0005737">
    <property type="term" value="C:cytoplasm"/>
    <property type="evidence" value="ECO:0007669"/>
    <property type="project" value="UniProtKB-SubCell"/>
</dbReference>
<dbReference type="EC" id="3.1.11.6" evidence="5"/>
<dbReference type="CDD" id="cd04489">
    <property type="entry name" value="ExoVII_LU_OBF"/>
    <property type="match status" value="1"/>
</dbReference>
<dbReference type="Pfam" id="PF13742">
    <property type="entry name" value="tRNA_anti_2"/>
    <property type="match status" value="1"/>
</dbReference>
<dbReference type="Pfam" id="PF02601">
    <property type="entry name" value="Exonuc_VII_L"/>
    <property type="match status" value="1"/>
</dbReference>
<evidence type="ECO:0000259" key="9">
    <source>
        <dbReference type="Pfam" id="PF13742"/>
    </source>
</evidence>
<dbReference type="GO" id="GO:0006308">
    <property type="term" value="P:DNA catabolic process"/>
    <property type="evidence" value="ECO:0007669"/>
    <property type="project" value="UniProtKB-UniRule"/>
</dbReference>
<keyword evidence="4 5" id="KW-0269">Exonuclease</keyword>
<dbReference type="GO" id="GO:0008855">
    <property type="term" value="F:exodeoxyribonuclease VII activity"/>
    <property type="evidence" value="ECO:0007669"/>
    <property type="project" value="UniProtKB-UniRule"/>
</dbReference>
<name>A0A6N2TYD3_9FIRM</name>
<proteinExistence type="inferred from homology"/>
<evidence type="ECO:0000259" key="8">
    <source>
        <dbReference type="Pfam" id="PF02601"/>
    </source>
</evidence>
<accession>A0A6N2TYD3</accession>
<keyword evidence="7" id="KW-0175">Coiled coil</keyword>
<keyword evidence="2 5" id="KW-0540">Nuclease</keyword>
<comment type="subcellular location">
    <subcellularLocation>
        <location evidence="5 6">Cytoplasm</location>
    </subcellularLocation>
</comment>
<keyword evidence="1 5" id="KW-0963">Cytoplasm</keyword>
<dbReference type="InterPro" id="IPR003753">
    <property type="entry name" value="Exonuc_VII_L"/>
</dbReference>
<dbReference type="GO" id="GO:0003676">
    <property type="term" value="F:nucleic acid binding"/>
    <property type="evidence" value="ECO:0007669"/>
    <property type="project" value="InterPro"/>
</dbReference>
<protein>
    <recommendedName>
        <fullName evidence="5">Exodeoxyribonuclease 7 large subunit</fullName>
        <ecNumber evidence="5">3.1.11.6</ecNumber>
    </recommendedName>
    <alternativeName>
        <fullName evidence="5">Exodeoxyribonuclease VII large subunit</fullName>
        <shortName evidence="5">Exonuclease VII large subunit</shortName>
    </alternativeName>
</protein>
<reference evidence="10" key="1">
    <citation type="submission" date="2019-11" db="EMBL/GenBank/DDBJ databases">
        <authorList>
            <person name="Feng L."/>
        </authorList>
    </citation>
    <scope>NUCLEOTIDE SEQUENCE</scope>
    <source>
        <strain evidence="10">AvaginalisLFYP127</strain>
    </source>
</reference>
<evidence type="ECO:0000256" key="3">
    <source>
        <dbReference type="ARBA" id="ARBA00022801"/>
    </source>
</evidence>
<gene>
    <name evidence="5 10" type="primary">xseA</name>
    <name evidence="10" type="ORF">AVLFYP127_00874</name>
</gene>
<dbReference type="InterPro" id="IPR025824">
    <property type="entry name" value="OB-fold_nuc-bd_dom"/>
</dbReference>
<dbReference type="AlphaFoldDB" id="A0A6N2TYD3"/>
<evidence type="ECO:0000256" key="5">
    <source>
        <dbReference type="HAMAP-Rule" id="MF_00378"/>
    </source>
</evidence>
<dbReference type="PANTHER" id="PTHR30008:SF0">
    <property type="entry name" value="EXODEOXYRIBONUCLEASE 7 LARGE SUBUNIT"/>
    <property type="match status" value="1"/>
</dbReference>
<evidence type="ECO:0000313" key="10">
    <source>
        <dbReference type="EMBL" id="VYT10855.1"/>
    </source>
</evidence>
<sequence length="393" mass="45378">MKSLSVKQFNQYIKTSFKHDPLFQNVSVKGEIANYKISHNHIYFSLKEENEIIDCVIYYYEQKDIEDFNNGDEVIVDGNLIYNSFFSKISISVNNIEKKGLSEEYLNFLKIKEEFFKKGYFDKDTKKTICDYPKEIGLITSDKSAAIVDFLSVINKEISDINIYLYPVKVQGLSAKDEIINAINVLDKKNLDAIVITRGGGSKEDLKVFNEKDIVEEIYKAKSPIISAIGHKIDLSLADLVSDLSLQTPTEAGSYLVRNYKKIRQDINKIFIDIQKTLNRNIELKELKLNNLKYSLDSYSLDKLLDEKTKNVNEIFEKIKINLNLNIEKKENNLEILKYKLNSLKSILDIEKKSIFIKDFDGNFIYSKYSLKNKDKVNIVFSDGEVKAEIYDG</sequence>